<dbReference type="Gene3D" id="3.30.70.330">
    <property type="match status" value="1"/>
</dbReference>
<evidence type="ECO:0000256" key="2">
    <source>
        <dbReference type="ARBA" id="ARBA00022980"/>
    </source>
</evidence>
<dbReference type="InterPro" id="IPR012677">
    <property type="entry name" value="Nucleotide-bd_a/b_plait_sf"/>
</dbReference>
<keyword evidence="3" id="KW-0687">Ribonucleoprotein</keyword>
<dbReference type="Proteomes" id="UP000053317">
    <property type="component" value="Unassembled WGS sequence"/>
</dbReference>
<dbReference type="GO" id="GO:0005762">
    <property type="term" value="C:mitochondrial large ribosomal subunit"/>
    <property type="evidence" value="ECO:0007669"/>
    <property type="project" value="TreeGrafter"/>
</dbReference>
<dbReference type="AlphaFoldDB" id="A0A0G2E6N9"/>
<sequence>MKLFNAHRVVSLRTSPPKHLIERIPGYDRWRYEVTPDVVRFVEDSGLHPTKEAPKILDPIKRKQFSEVIRNPARFFSCPDNVPLEQRQQVYLPNILITLIRTPHLPPRFASFWVPLWFNKIDMKDYLLRVYDVEVVHIRSSVHQQKVYREQILERGGKIPNRGRLIRPMSKKKMTVQLVEPFVWPEEVTDLEPWEKKTYLSASKEREARQEQQRLKSGPTDETIKSIAEQAKAVLRGKQEWKPTWKALPIDEVIPGRPDTTP</sequence>
<evidence type="ECO:0000313" key="6">
    <source>
        <dbReference type="EMBL" id="KKY18697.1"/>
    </source>
</evidence>
<reference evidence="6 7" key="2">
    <citation type="submission" date="2015-05" db="EMBL/GenBank/DDBJ databases">
        <authorList>
            <person name="Morales-Cruz A."/>
            <person name="Amrine K.C."/>
            <person name="Cantu D."/>
        </authorList>
    </citation>
    <scope>NUCLEOTIDE SEQUENCE [LARGE SCALE GENOMIC DNA]</scope>
    <source>
        <strain evidence="6">UCRPC4</strain>
    </source>
</reference>
<comment type="similarity">
    <text evidence="1">Belongs to the universal ribosomal protein uL23 family.</text>
</comment>
<name>A0A0G2E6N9_PHACM</name>
<dbReference type="OrthoDB" id="275582at2759"/>
<comment type="caution">
    <text evidence="6">The sequence shown here is derived from an EMBL/GenBank/DDBJ whole genome shotgun (WGS) entry which is preliminary data.</text>
</comment>
<dbReference type="InterPro" id="IPR013025">
    <property type="entry name" value="Ribosomal_uL23-like"/>
</dbReference>
<protein>
    <recommendedName>
        <fullName evidence="4">Large ribosomal subunit protein uL23m</fullName>
    </recommendedName>
</protein>
<dbReference type="PANTHER" id="PTHR12059">
    <property type="entry name" value="RIBOSOMAL PROTEIN L23-RELATED"/>
    <property type="match status" value="1"/>
</dbReference>
<reference evidence="6 7" key="1">
    <citation type="submission" date="2015-05" db="EMBL/GenBank/DDBJ databases">
        <title>Distinctive expansion of gene families associated with plant cell wall degradation and secondary metabolism in the genomes of grapevine trunk pathogens.</title>
        <authorList>
            <person name="Lawrence D.P."/>
            <person name="Travadon R."/>
            <person name="Rolshausen P.E."/>
            <person name="Baumgartner K."/>
        </authorList>
    </citation>
    <scope>NUCLEOTIDE SEQUENCE [LARGE SCALE GENOMIC DNA]</scope>
    <source>
        <strain evidence="6">UCRPC4</strain>
    </source>
</reference>
<evidence type="ECO:0000256" key="4">
    <source>
        <dbReference type="ARBA" id="ARBA00039977"/>
    </source>
</evidence>
<dbReference type="InterPro" id="IPR012678">
    <property type="entry name" value="Ribosomal_uL23/eL15/eS24_sf"/>
</dbReference>
<feature type="compositionally biased region" description="Basic and acidic residues" evidence="5">
    <location>
        <begin position="202"/>
        <end position="214"/>
    </location>
</feature>
<dbReference type="EMBL" id="LCWF01000118">
    <property type="protein sequence ID" value="KKY18697.1"/>
    <property type="molecule type" value="Genomic_DNA"/>
</dbReference>
<organism evidence="6 7">
    <name type="scientific">Phaeomoniella chlamydospora</name>
    <name type="common">Phaeoacremonium chlamydosporum</name>
    <dbReference type="NCBI Taxonomy" id="158046"/>
    <lineage>
        <taxon>Eukaryota</taxon>
        <taxon>Fungi</taxon>
        <taxon>Dikarya</taxon>
        <taxon>Ascomycota</taxon>
        <taxon>Pezizomycotina</taxon>
        <taxon>Eurotiomycetes</taxon>
        <taxon>Chaetothyriomycetidae</taxon>
        <taxon>Phaeomoniellales</taxon>
        <taxon>Phaeomoniellaceae</taxon>
        <taxon>Phaeomoniella</taxon>
    </lineage>
</organism>
<evidence type="ECO:0000313" key="7">
    <source>
        <dbReference type="Proteomes" id="UP000053317"/>
    </source>
</evidence>
<feature type="region of interest" description="Disordered" evidence="5">
    <location>
        <begin position="202"/>
        <end position="223"/>
    </location>
</feature>
<evidence type="ECO:0000256" key="1">
    <source>
        <dbReference type="ARBA" id="ARBA00006700"/>
    </source>
</evidence>
<proteinExistence type="inferred from homology"/>
<gene>
    <name evidence="6" type="ORF">UCRPC4_g04848</name>
</gene>
<keyword evidence="7" id="KW-1185">Reference proteome</keyword>
<evidence type="ECO:0000256" key="3">
    <source>
        <dbReference type="ARBA" id="ARBA00023274"/>
    </source>
</evidence>
<keyword evidence="2 6" id="KW-0689">Ribosomal protein</keyword>
<evidence type="ECO:0000256" key="5">
    <source>
        <dbReference type="SAM" id="MobiDB-lite"/>
    </source>
</evidence>
<dbReference type="GO" id="GO:0003735">
    <property type="term" value="F:structural constituent of ribosome"/>
    <property type="evidence" value="ECO:0007669"/>
    <property type="project" value="InterPro"/>
</dbReference>
<dbReference type="PANTHER" id="PTHR12059:SF5">
    <property type="entry name" value="LARGE RIBOSOMAL SUBUNIT PROTEIN UL23M"/>
    <property type="match status" value="1"/>
</dbReference>
<accession>A0A0G2E6N9</accession>
<dbReference type="SUPFAM" id="SSF54189">
    <property type="entry name" value="Ribosomal proteins S24e, L23 and L15e"/>
    <property type="match status" value="1"/>
</dbReference>
<dbReference type="GO" id="GO:0032543">
    <property type="term" value="P:mitochondrial translation"/>
    <property type="evidence" value="ECO:0007669"/>
    <property type="project" value="TreeGrafter"/>
</dbReference>